<dbReference type="AlphaFoldDB" id="A0AA88J3Q6"/>
<dbReference type="EMBL" id="BTGU01000121">
    <property type="protein sequence ID" value="GMN61984.1"/>
    <property type="molecule type" value="Genomic_DNA"/>
</dbReference>
<feature type="signal peptide" evidence="8">
    <location>
        <begin position="1"/>
        <end position="21"/>
    </location>
</feature>
<evidence type="ECO:0000256" key="2">
    <source>
        <dbReference type="ARBA" id="ARBA00007072"/>
    </source>
</evidence>
<dbReference type="Pfam" id="PF00759">
    <property type="entry name" value="Glyco_hydro_9"/>
    <property type="match status" value="1"/>
</dbReference>
<dbReference type="SUPFAM" id="SSF48208">
    <property type="entry name" value="Six-hairpin glycosidases"/>
    <property type="match status" value="1"/>
</dbReference>
<evidence type="ECO:0000256" key="1">
    <source>
        <dbReference type="ARBA" id="ARBA00000966"/>
    </source>
</evidence>
<name>A0AA88J3Q6_FICCA</name>
<dbReference type="InterPro" id="IPR001701">
    <property type="entry name" value="Glyco_hydro_9"/>
</dbReference>
<evidence type="ECO:0000256" key="3">
    <source>
        <dbReference type="ARBA" id="ARBA00012601"/>
    </source>
</evidence>
<feature type="chain" id="PRO_5041700126" description="cellulase" evidence="8">
    <location>
        <begin position="22"/>
        <end position="140"/>
    </location>
</feature>
<dbReference type="Gene3D" id="1.50.10.10">
    <property type="match status" value="1"/>
</dbReference>
<feature type="domain" description="Glycoside hydrolase family 9" evidence="9">
    <location>
        <begin position="26"/>
        <end position="58"/>
    </location>
</feature>
<dbReference type="GO" id="GO:0030245">
    <property type="term" value="P:cellulose catabolic process"/>
    <property type="evidence" value="ECO:0007669"/>
    <property type="project" value="UniProtKB-KW"/>
</dbReference>
<evidence type="ECO:0000256" key="4">
    <source>
        <dbReference type="ARBA" id="ARBA00023001"/>
    </source>
</evidence>
<evidence type="ECO:0000313" key="10">
    <source>
        <dbReference type="EMBL" id="GMN61984.1"/>
    </source>
</evidence>
<organism evidence="10 11">
    <name type="scientific">Ficus carica</name>
    <name type="common">Common fig</name>
    <dbReference type="NCBI Taxonomy" id="3494"/>
    <lineage>
        <taxon>Eukaryota</taxon>
        <taxon>Viridiplantae</taxon>
        <taxon>Streptophyta</taxon>
        <taxon>Embryophyta</taxon>
        <taxon>Tracheophyta</taxon>
        <taxon>Spermatophyta</taxon>
        <taxon>Magnoliopsida</taxon>
        <taxon>eudicotyledons</taxon>
        <taxon>Gunneridae</taxon>
        <taxon>Pentapetalae</taxon>
        <taxon>rosids</taxon>
        <taxon>fabids</taxon>
        <taxon>Rosales</taxon>
        <taxon>Moraceae</taxon>
        <taxon>Ficeae</taxon>
        <taxon>Ficus</taxon>
    </lineage>
</organism>
<keyword evidence="6" id="KW-0624">Polysaccharide degradation</keyword>
<sequence>MFGLVGFSILLLLTTSEVGAAYPIDYAEALSKSLLYCEAQRSGKLPPNQRVKWRGVVAGDSRLLYVEFGQGSDSEANDDPELCGGGICCSSFMEFRRGRNLLAFEIRLQLRSHLTIDGMPSDEDDDKARLATTTSQSRQG</sequence>
<dbReference type="EC" id="3.2.1.4" evidence="3"/>
<accession>A0AA88J3Q6</accession>
<keyword evidence="5" id="KW-0119">Carbohydrate metabolism</keyword>
<evidence type="ECO:0000256" key="6">
    <source>
        <dbReference type="ARBA" id="ARBA00023326"/>
    </source>
</evidence>
<comment type="catalytic activity">
    <reaction evidence="1">
        <text>Endohydrolysis of (1-&gt;4)-beta-D-glucosidic linkages in cellulose, lichenin and cereal beta-D-glucans.</text>
        <dbReference type="EC" id="3.2.1.4"/>
    </reaction>
</comment>
<feature type="compositionally biased region" description="Polar residues" evidence="7">
    <location>
        <begin position="131"/>
        <end position="140"/>
    </location>
</feature>
<keyword evidence="11" id="KW-1185">Reference proteome</keyword>
<keyword evidence="4" id="KW-0136">Cellulose degradation</keyword>
<keyword evidence="8" id="KW-0732">Signal</keyword>
<evidence type="ECO:0000256" key="5">
    <source>
        <dbReference type="ARBA" id="ARBA00023277"/>
    </source>
</evidence>
<reference evidence="10" key="1">
    <citation type="submission" date="2023-07" db="EMBL/GenBank/DDBJ databases">
        <title>draft genome sequence of fig (Ficus carica).</title>
        <authorList>
            <person name="Takahashi T."/>
            <person name="Nishimura K."/>
        </authorList>
    </citation>
    <scope>NUCLEOTIDE SEQUENCE</scope>
</reference>
<protein>
    <recommendedName>
        <fullName evidence="3">cellulase</fullName>
        <ecNumber evidence="3">3.2.1.4</ecNumber>
    </recommendedName>
</protein>
<dbReference type="InterPro" id="IPR008928">
    <property type="entry name" value="6-hairpin_glycosidase_sf"/>
</dbReference>
<feature type="region of interest" description="Disordered" evidence="7">
    <location>
        <begin position="118"/>
        <end position="140"/>
    </location>
</feature>
<comment type="caution">
    <text evidence="10">The sequence shown here is derived from an EMBL/GenBank/DDBJ whole genome shotgun (WGS) entry which is preliminary data.</text>
</comment>
<evidence type="ECO:0000259" key="9">
    <source>
        <dbReference type="Pfam" id="PF00759"/>
    </source>
</evidence>
<evidence type="ECO:0000313" key="11">
    <source>
        <dbReference type="Proteomes" id="UP001187192"/>
    </source>
</evidence>
<gene>
    <name evidence="10" type="ORF">TIFTF001_031074</name>
</gene>
<evidence type="ECO:0000256" key="8">
    <source>
        <dbReference type="SAM" id="SignalP"/>
    </source>
</evidence>
<dbReference type="GO" id="GO:0008810">
    <property type="term" value="F:cellulase activity"/>
    <property type="evidence" value="ECO:0007669"/>
    <property type="project" value="UniProtKB-EC"/>
</dbReference>
<dbReference type="InterPro" id="IPR012341">
    <property type="entry name" value="6hp_glycosidase-like_sf"/>
</dbReference>
<evidence type="ECO:0000256" key="7">
    <source>
        <dbReference type="SAM" id="MobiDB-lite"/>
    </source>
</evidence>
<comment type="similarity">
    <text evidence="2">Belongs to the glycosyl hydrolase 9 (cellulase E) family.</text>
</comment>
<proteinExistence type="inferred from homology"/>
<dbReference type="Proteomes" id="UP001187192">
    <property type="component" value="Unassembled WGS sequence"/>
</dbReference>